<reference evidence="2 3" key="1">
    <citation type="submission" date="2018-09" db="EMBL/GenBank/DDBJ databases">
        <title>Phylogeny of the Shewanellaceae, and recommendation for two new genera, Pseudoshewanella and Parashewanella.</title>
        <authorList>
            <person name="Wang G."/>
        </authorList>
    </citation>
    <scope>NUCLEOTIDE SEQUENCE [LARGE SCALE GENOMIC DNA]</scope>
    <source>
        <strain evidence="2 3">KCTC 22492</strain>
    </source>
</reference>
<evidence type="ECO:0000259" key="1">
    <source>
        <dbReference type="Pfam" id="PF06877"/>
    </source>
</evidence>
<dbReference type="RefSeq" id="WP_121852247.1">
    <property type="nucleotide sequence ID" value="NZ_CP037952.1"/>
</dbReference>
<proteinExistence type="predicted"/>
<name>A0A3A6UAB0_9GAMM</name>
<organism evidence="2 3">
    <name type="scientific">Parashewanella spongiae</name>
    <dbReference type="NCBI Taxonomy" id="342950"/>
    <lineage>
        <taxon>Bacteria</taxon>
        <taxon>Pseudomonadati</taxon>
        <taxon>Pseudomonadota</taxon>
        <taxon>Gammaproteobacteria</taxon>
        <taxon>Alteromonadales</taxon>
        <taxon>Shewanellaceae</taxon>
        <taxon>Parashewanella</taxon>
    </lineage>
</organism>
<dbReference type="Pfam" id="PF06877">
    <property type="entry name" value="RraB"/>
    <property type="match status" value="1"/>
</dbReference>
<dbReference type="InterPro" id="IPR036701">
    <property type="entry name" value="RraB-like_sf"/>
</dbReference>
<evidence type="ECO:0000313" key="3">
    <source>
        <dbReference type="Proteomes" id="UP000273022"/>
    </source>
</evidence>
<dbReference type="EMBL" id="QYYH01000013">
    <property type="protein sequence ID" value="RJY18901.1"/>
    <property type="molecule type" value="Genomic_DNA"/>
</dbReference>
<gene>
    <name evidence="2" type="ORF">D5R81_03360</name>
</gene>
<dbReference type="AlphaFoldDB" id="A0A3A6UAB0"/>
<dbReference type="InterPro" id="IPR009671">
    <property type="entry name" value="RraB_dom"/>
</dbReference>
<evidence type="ECO:0000313" key="2">
    <source>
        <dbReference type="EMBL" id="RJY18901.1"/>
    </source>
</evidence>
<dbReference type="SUPFAM" id="SSF89946">
    <property type="entry name" value="Hypothetical protein VC0424"/>
    <property type="match status" value="1"/>
</dbReference>
<dbReference type="Proteomes" id="UP000273022">
    <property type="component" value="Unassembled WGS sequence"/>
</dbReference>
<protein>
    <submittedName>
        <fullName evidence="2">Ribonuclease E inhibitor RraB</fullName>
    </submittedName>
</protein>
<accession>A0A3A6UAB0</accession>
<dbReference type="OrthoDB" id="5769880at2"/>
<dbReference type="Gene3D" id="3.30.70.970">
    <property type="entry name" value="RraB-like"/>
    <property type="match status" value="1"/>
</dbReference>
<feature type="domain" description="Regulator of ribonuclease activity B" evidence="1">
    <location>
        <begin position="6"/>
        <end position="105"/>
    </location>
</feature>
<comment type="caution">
    <text evidence="2">The sequence shown here is derived from an EMBL/GenBank/DDBJ whole genome shotgun (WGS) entry which is preliminary data.</text>
</comment>
<keyword evidence="3" id="KW-1185">Reference proteome</keyword>
<sequence length="128" mass="14218">MELPDDDNGKMLAAMAEAGMDLSLPTDIDFFLVFEGQRDAETALEDLVNSDLEGEVELLFNEETAKWELIVSINMVPEYDAIITQESTLNGFAEEFDGISDGWGVMQQQEGDTEFADEEHECSDACSH</sequence>